<keyword evidence="3" id="KW-1185">Reference proteome</keyword>
<reference evidence="2 3" key="1">
    <citation type="submission" date="2021-10" db="EMBL/GenBank/DDBJ databases">
        <authorList>
            <person name="Criscuolo A."/>
        </authorList>
    </citation>
    <scope>NUCLEOTIDE SEQUENCE [LARGE SCALE GENOMIC DNA]</scope>
    <source>
        <strain evidence="3">CIP 111883</strain>
    </source>
</reference>
<comment type="caution">
    <text evidence="2">The sequence shown here is derived from an EMBL/GenBank/DDBJ whole genome shotgun (WGS) entry which is preliminary data.</text>
</comment>
<dbReference type="InterPro" id="IPR016181">
    <property type="entry name" value="Acyl_CoA_acyltransferase"/>
</dbReference>
<dbReference type="EMBL" id="CAKJTJ010000003">
    <property type="protein sequence ID" value="CAG9620175.1"/>
    <property type="molecule type" value="Genomic_DNA"/>
</dbReference>
<organism evidence="2 3">
    <name type="scientific">Sutcliffiella rhizosphaerae</name>
    <dbReference type="NCBI Taxonomy" id="2880967"/>
    <lineage>
        <taxon>Bacteria</taxon>
        <taxon>Bacillati</taxon>
        <taxon>Bacillota</taxon>
        <taxon>Bacilli</taxon>
        <taxon>Bacillales</taxon>
        <taxon>Bacillaceae</taxon>
        <taxon>Sutcliffiella</taxon>
    </lineage>
</organism>
<dbReference type="Pfam" id="PF00583">
    <property type="entry name" value="Acetyltransf_1"/>
    <property type="match status" value="1"/>
</dbReference>
<protein>
    <recommendedName>
        <fullName evidence="1">N-acetyltransferase domain-containing protein</fullName>
    </recommendedName>
</protein>
<sequence length="255" mass="29037">MAQVNLIELSTTSLEKEGCYCLRSKPKSEGYRKKSEWLKSQFQHGLKYVNLKENGKAAGFIEYAPIEASSRVVYGENYLVIHCLWVHVTGKGYASKLIQTCLQDAKELGKAGVIVVTNPSTSWTPSKDIFIKNDFKEIAKAPYDFELLVCKFGDAADPYFPNNWEERLHHYEELTILRTKQCPYIEVATEVVFAAAAKLEMEPRVVDIQKREELLAISPTPYGVYGVVYKKQLVAFHRLTMKAVMKKIKEIDNEA</sequence>
<dbReference type="InterPro" id="IPR000182">
    <property type="entry name" value="GNAT_dom"/>
</dbReference>
<dbReference type="CDD" id="cd04301">
    <property type="entry name" value="NAT_SF"/>
    <property type="match status" value="1"/>
</dbReference>
<evidence type="ECO:0000313" key="3">
    <source>
        <dbReference type="Proteomes" id="UP000789833"/>
    </source>
</evidence>
<evidence type="ECO:0000313" key="2">
    <source>
        <dbReference type="EMBL" id="CAG9620175.1"/>
    </source>
</evidence>
<accession>A0ABN8A520</accession>
<name>A0ABN8A520_9BACI</name>
<dbReference type="RefSeq" id="WP_230500094.1">
    <property type="nucleotide sequence ID" value="NZ_CAKJTJ010000003.1"/>
</dbReference>
<dbReference type="Gene3D" id="3.40.630.30">
    <property type="match status" value="1"/>
</dbReference>
<feature type="domain" description="N-acetyltransferase" evidence="1">
    <location>
        <begin position="4"/>
        <end position="177"/>
    </location>
</feature>
<dbReference type="PROSITE" id="PS51186">
    <property type="entry name" value="GNAT"/>
    <property type="match status" value="1"/>
</dbReference>
<gene>
    <name evidence="2" type="ORF">BACCIP111883_00943</name>
</gene>
<dbReference type="Proteomes" id="UP000789833">
    <property type="component" value="Unassembled WGS sequence"/>
</dbReference>
<dbReference type="SUPFAM" id="SSF55729">
    <property type="entry name" value="Acyl-CoA N-acyltransferases (Nat)"/>
    <property type="match status" value="1"/>
</dbReference>
<evidence type="ECO:0000259" key="1">
    <source>
        <dbReference type="PROSITE" id="PS51186"/>
    </source>
</evidence>
<proteinExistence type="predicted"/>